<sequence length="216" mass="24203">MTSAQIAQLAGSYRGRSDRYYVSAKLKSDPLYDAVFEQLKGSTLPLLDLGCGLGLLAFFLRDSGLDFPIQSLDYDERKIREARELTAARKDTDLTFAHHDAREGLPEHHGNVTILDILQFFDPSQIEELLTLAAERVCSGGKLVLRSGLKDDSWRFKVTVAGDFLAKATFWMKAAPIHYPTAEDFETILEPFGRVTITPLWGKTPFNNHLIVLEKA</sequence>
<name>A0A934VFA6_9BACT</name>
<evidence type="ECO:0000259" key="1">
    <source>
        <dbReference type="Pfam" id="PF13649"/>
    </source>
</evidence>
<dbReference type="InterPro" id="IPR029063">
    <property type="entry name" value="SAM-dependent_MTases_sf"/>
</dbReference>
<dbReference type="RefSeq" id="WP_200277239.1">
    <property type="nucleotide sequence ID" value="NZ_JAENII010000003.1"/>
</dbReference>
<accession>A0A934VFA6</accession>
<comment type="caution">
    <text evidence="2">The sequence shown here is derived from an EMBL/GenBank/DDBJ whole genome shotgun (WGS) entry which is preliminary data.</text>
</comment>
<evidence type="ECO:0000313" key="2">
    <source>
        <dbReference type="EMBL" id="MBK1826355.1"/>
    </source>
</evidence>
<dbReference type="AlphaFoldDB" id="A0A934VFA6"/>
<keyword evidence="2" id="KW-0808">Transferase</keyword>
<reference evidence="2" key="1">
    <citation type="submission" date="2021-01" db="EMBL/GenBank/DDBJ databases">
        <title>Modified the classification status of verrucomicrobia.</title>
        <authorList>
            <person name="Feng X."/>
        </authorList>
    </citation>
    <scope>NUCLEOTIDE SEQUENCE</scope>
    <source>
        <strain evidence="2">KCTC 22201</strain>
    </source>
</reference>
<dbReference type="InterPro" id="IPR041698">
    <property type="entry name" value="Methyltransf_25"/>
</dbReference>
<dbReference type="GO" id="GO:0008168">
    <property type="term" value="F:methyltransferase activity"/>
    <property type="evidence" value="ECO:0007669"/>
    <property type="project" value="UniProtKB-KW"/>
</dbReference>
<evidence type="ECO:0000313" key="3">
    <source>
        <dbReference type="Proteomes" id="UP000658278"/>
    </source>
</evidence>
<protein>
    <submittedName>
        <fullName evidence="2">Methyltransferase domain-containing protein</fullName>
    </submittedName>
</protein>
<feature type="domain" description="Methyltransferase" evidence="1">
    <location>
        <begin position="47"/>
        <end position="141"/>
    </location>
</feature>
<keyword evidence="3" id="KW-1185">Reference proteome</keyword>
<organism evidence="2 3">
    <name type="scientific">Haloferula rosea</name>
    <dbReference type="NCBI Taxonomy" id="490093"/>
    <lineage>
        <taxon>Bacteria</taxon>
        <taxon>Pseudomonadati</taxon>
        <taxon>Verrucomicrobiota</taxon>
        <taxon>Verrucomicrobiia</taxon>
        <taxon>Verrucomicrobiales</taxon>
        <taxon>Verrucomicrobiaceae</taxon>
        <taxon>Haloferula</taxon>
    </lineage>
</organism>
<dbReference type="Pfam" id="PF13649">
    <property type="entry name" value="Methyltransf_25"/>
    <property type="match status" value="1"/>
</dbReference>
<dbReference type="SUPFAM" id="SSF53335">
    <property type="entry name" value="S-adenosyl-L-methionine-dependent methyltransferases"/>
    <property type="match status" value="1"/>
</dbReference>
<dbReference type="Proteomes" id="UP000658278">
    <property type="component" value="Unassembled WGS sequence"/>
</dbReference>
<gene>
    <name evidence="2" type="ORF">JIN81_04960</name>
</gene>
<dbReference type="EMBL" id="JAENII010000003">
    <property type="protein sequence ID" value="MBK1826355.1"/>
    <property type="molecule type" value="Genomic_DNA"/>
</dbReference>
<proteinExistence type="predicted"/>
<keyword evidence="2" id="KW-0489">Methyltransferase</keyword>
<dbReference type="GO" id="GO:0032259">
    <property type="term" value="P:methylation"/>
    <property type="evidence" value="ECO:0007669"/>
    <property type="project" value="UniProtKB-KW"/>
</dbReference>
<dbReference type="Gene3D" id="3.40.50.150">
    <property type="entry name" value="Vaccinia Virus protein VP39"/>
    <property type="match status" value="1"/>
</dbReference>